<dbReference type="CDD" id="cd17933">
    <property type="entry name" value="DEXSc_RecD-like"/>
    <property type="match status" value="1"/>
</dbReference>
<dbReference type="InterPro" id="IPR014136">
    <property type="entry name" value="TraA_Ti"/>
</dbReference>
<dbReference type="RefSeq" id="WP_227324038.1">
    <property type="nucleotide sequence ID" value="NZ_JAESVB010000033.1"/>
</dbReference>
<dbReference type="Pfam" id="PF03389">
    <property type="entry name" value="MobA_MobL"/>
    <property type="match status" value="1"/>
</dbReference>
<dbReference type="Gene3D" id="3.30.930.30">
    <property type="match status" value="1"/>
</dbReference>
<dbReference type="InterPro" id="IPR027417">
    <property type="entry name" value="P-loop_NTPase"/>
</dbReference>
<keyword evidence="2" id="KW-0184">Conjugation</keyword>
<evidence type="ECO:0000313" key="6">
    <source>
        <dbReference type="Proteomes" id="UP000708298"/>
    </source>
</evidence>
<feature type="compositionally biased region" description="Basic and acidic residues" evidence="3">
    <location>
        <begin position="809"/>
        <end position="852"/>
    </location>
</feature>
<proteinExistence type="inferred from homology"/>
<dbReference type="NCBIfam" id="TIGR02768">
    <property type="entry name" value="TraA_Ti"/>
    <property type="match status" value="1"/>
</dbReference>
<feature type="domain" description="MobA/MobL protein" evidence="4">
    <location>
        <begin position="17"/>
        <end position="230"/>
    </location>
</feature>
<evidence type="ECO:0000256" key="1">
    <source>
        <dbReference type="ARBA" id="ARBA00010873"/>
    </source>
</evidence>
<gene>
    <name evidence="5" type="primary">traA</name>
    <name evidence="5" type="ORF">ASILVAE211_24665</name>
</gene>
<organism evidence="5 6">
    <name type="scientific">Acidisoma silvae</name>
    <dbReference type="NCBI Taxonomy" id="2802396"/>
    <lineage>
        <taxon>Bacteria</taxon>
        <taxon>Pseudomonadati</taxon>
        <taxon>Pseudomonadota</taxon>
        <taxon>Alphaproteobacteria</taxon>
        <taxon>Acetobacterales</taxon>
        <taxon>Acidocellaceae</taxon>
        <taxon>Acidisoma</taxon>
    </lineage>
</organism>
<comment type="caution">
    <text evidence="5">The sequence shown here is derived from an EMBL/GenBank/DDBJ whole genome shotgun (WGS) entry which is preliminary data.</text>
</comment>
<keyword evidence="6" id="KW-1185">Reference proteome</keyword>
<feature type="compositionally biased region" description="Basic and acidic residues" evidence="3">
    <location>
        <begin position="959"/>
        <end position="972"/>
    </location>
</feature>
<accession>A0A963YWA8</accession>
<comment type="similarity">
    <text evidence="1">Belongs to the MobA/MobL family.</text>
</comment>
<dbReference type="AlphaFoldDB" id="A0A963YWA8"/>
<dbReference type="Gene3D" id="2.30.30.940">
    <property type="match status" value="1"/>
</dbReference>
<feature type="compositionally biased region" description="Low complexity" evidence="3">
    <location>
        <begin position="1065"/>
        <end position="1079"/>
    </location>
</feature>
<name>A0A963YWA8_9PROT</name>
<evidence type="ECO:0000256" key="3">
    <source>
        <dbReference type="SAM" id="MobiDB-lite"/>
    </source>
</evidence>
<dbReference type="Gene3D" id="3.40.50.300">
    <property type="entry name" value="P-loop containing nucleotide triphosphate hydrolases"/>
    <property type="match status" value="2"/>
</dbReference>
<dbReference type="Pfam" id="PF13604">
    <property type="entry name" value="AAA_30"/>
    <property type="match status" value="1"/>
</dbReference>
<evidence type="ECO:0000259" key="4">
    <source>
        <dbReference type="Pfam" id="PF03389"/>
    </source>
</evidence>
<dbReference type="SUPFAM" id="SSF52540">
    <property type="entry name" value="P-loop containing nucleoside triphosphate hydrolases"/>
    <property type="match status" value="2"/>
</dbReference>
<feature type="compositionally biased region" description="Low complexity" evidence="3">
    <location>
        <begin position="870"/>
        <end position="890"/>
    </location>
</feature>
<evidence type="ECO:0000313" key="5">
    <source>
        <dbReference type="EMBL" id="MCB8878392.1"/>
    </source>
</evidence>
<feature type="region of interest" description="Disordered" evidence="3">
    <location>
        <begin position="951"/>
        <end position="972"/>
    </location>
</feature>
<evidence type="ECO:0000256" key="2">
    <source>
        <dbReference type="ARBA" id="ARBA00022971"/>
    </source>
</evidence>
<sequence>MAIYHLSMKPICRTQGRSAVAAAAYRAAEHLTNARDGLSHDYTGRGGVDHSEIVLPPGVAADWARDRSALWNAAEAAEKRSDARTAREFVLALPHELDDRERLELTRGFAGYLAERYGAAVDVAIHQPHETKDLRNRHAHLLITTRQVTPEGLGEKTELEWKNQRLQSAGLPTSHDQLRDIRAAWETHANRALAQAGHDVQIDHRSHLERGLEIEPTQHVGVHATGVARKGGEVERQRIEPAAAARNAARIIEQPDEVLTIITGEKSVFDRRDIARVLHRYIDEPSAFQSAYAKVMASPALLELQAERKDEQGQLLESARLTTRAQFQIEHDMAYRADAMAASWVAGSYGSANTIGTAIALDRHRHLSDEQREAVKHVAGPERIAAVVGLAGAGKSTMLAAAKDAWERGDGSGRVFGAALAGKAAEGLEQSSGIPSRTLASWELSWQRDFDLPQKGDVFVIDEAGMVSSAQLARFVEAVDRAGAKLVLVGDPEQLQPINAGAAFRAIAERIGFVELGAIRRQTEDWQRKASVDFGRSRVADGLAAYADHGAVKFGTDGDRARSAIVDDVMADMAAHPDSSRIVLAHRRVDVRELNDAIRGARKEQGALAEEAPFATINGARQFAAGDRLVFLENNRTLGVKNGMLGAVERAEAGVLQVRMDADGGKRGRLVEVRQETYQAVDHGYATTIHKSQGATVDRAFVLASESMDKHLAYVSMTRHRTAVALYADRQQFRDLTALSERLSRSNAKETTLDYALAGYAERRGLVPASEIVARDIQRAATVVGGREQEREGPGKARSAKARPAQAERQQDDSLKAKVRKAQAEREALREAPYRPMPDPEQKRDGKFDRLKLGGGPRYMPGLDEPVPKARPAADAAPEPASPAEAARAAQRQELLKADSLSYDQALEAATVRDGKNYVSRPMTVADAARLVSPDYAAAADRLEQVRKDLARSETSIEENSRQRDDAIDQGDKRWQRMGTFAQYGHRMGIKPDRELELHEATEKGAAARLTAEELRRAERLQALPALEQRERDALAAVQPEAEAKLEQRQARVALAHEVREERMQLQQKAAQKQKLGLGKSQGQGIGR</sequence>
<feature type="region of interest" description="Disordered" evidence="3">
    <location>
        <begin position="1064"/>
        <end position="1088"/>
    </location>
</feature>
<dbReference type="NCBIfam" id="NF041496">
    <property type="entry name" value="MobQ"/>
    <property type="match status" value="1"/>
</dbReference>
<dbReference type="Proteomes" id="UP000708298">
    <property type="component" value="Unassembled WGS sequence"/>
</dbReference>
<feature type="region of interest" description="Disordered" evidence="3">
    <location>
        <begin position="781"/>
        <end position="893"/>
    </location>
</feature>
<reference evidence="5" key="2">
    <citation type="submission" date="2021-01" db="EMBL/GenBank/DDBJ databases">
        <authorList>
            <person name="Mieszkin S."/>
            <person name="Pouder E."/>
            <person name="Alain K."/>
        </authorList>
    </citation>
    <scope>NUCLEOTIDE SEQUENCE</scope>
    <source>
        <strain evidence="5">HW T2.11</strain>
    </source>
</reference>
<dbReference type="EMBL" id="JAESVB010000033">
    <property type="protein sequence ID" value="MCB8878392.1"/>
    <property type="molecule type" value="Genomic_DNA"/>
</dbReference>
<reference evidence="5" key="1">
    <citation type="journal article" date="2021" name="Microorganisms">
        <title>Acidisoma silvae sp. nov. and Acidisomacellulosilytica sp. nov., Two Acidophilic Bacteria Isolated from Decaying Wood, Hydrolyzing Cellulose and Producing Poly-3-hydroxybutyrate.</title>
        <authorList>
            <person name="Mieszkin S."/>
            <person name="Pouder E."/>
            <person name="Uroz S."/>
            <person name="Simon-Colin C."/>
            <person name="Alain K."/>
        </authorList>
    </citation>
    <scope>NUCLEOTIDE SEQUENCE</scope>
    <source>
        <strain evidence="5">HW T2.11</strain>
    </source>
</reference>
<dbReference type="CDD" id="cd18809">
    <property type="entry name" value="SF1_C_RecD"/>
    <property type="match status" value="1"/>
</dbReference>
<dbReference type="InterPro" id="IPR005053">
    <property type="entry name" value="MobA_MobL"/>
</dbReference>
<protein>
    <submittedName>
        <fullName evidence="5">Ti-type conjugative transfer relaxase TraA</fullName>
    </submittedName>
</protein>